<dbReference type="AlphaFoldDB" id="A0A0L0GBN6"/>
<feature type="transmembrane region" description="Helical" evidence="5">
    <location>
        <begin position="80"/>
        <end position="98"/>
    </location>
</feature>
<dbReference type="RefSeq" id="XP_014160329.1">
    <property type="nucleotide sequence ID" value="XM_014304854.1"/>
</dbReference>
<feature type="domain" description="Amino acid transporter transmembrane" evidence="6">
    <location>
        <begin position="77"/>
        <end position="473"/>
    </location>
</feature>
<dbReference type="GO" id="GO:0015179">
    <property type="term" value="F:L-amino acid transmembrane transporter activity"/>
    <property type="evidence" value="ECO:0007669"/>
    <property type="project" value="TreeGrafter"/>
</dbReference>
<feature type="transmembrane region" description="Helical" evidence="5">
    <location>
        <begin position="220"/>
        <end position="242"/>
    </location>
</feature>
<evidence type="ECO:0000256" key="2">
    <source>
        <dbReference type="ARBA" id="ARBA00022692"/>
    </source>
</evidence>
<feature type="transmembrane region" description="Helical" evidence="5">
    <location>
        <begin position="453"/>
        <end position="476"/>
    </location>
</feature>
<dbReference type="STRING" id="667725.A0A0L0GBN6"/>
<organism evidence="7 8">
    <name type="scientific">Sphaeroforma arctica JP610</name>
    <dbReference type="NCBI Taxonomy" id="667725"/>
    <lineage>
        <taxon>Eukaryota</taxon>
        <taxon>Ichthyosporea</taxon>
        <taxon>Ichthyophonida</taxon>
        <taxon>Sphaeroforma</taxon>
    </lineage>
</organism>
<feature type="transmembrane region" description="Helical" evidence="5">
    <location>
        <begin position="408"/>
        <end position="432"/>
    </location>
</feature>
<feature type="transmembrane region" description="Helical" evidence="5">
    <location>
        <begin position="28"/>
        <end position="48"/>
    </location>
</feature>
<dbReference type="eggNOG" id="KOG1304">
    <property type="taxonomic scope" value="Eukaryota"/>
</dbReference>
<dbReference type="PANTHER" id="PTHR22950:SF666">
    <property type="entry name" value="VACUOLAR AMINO ACID TRANSPORTER 4"/>
    <property type="match status" value="1"/>
</dbReference>
<evidence type="ECO:0000259" key="6">
    <source>
        <dbReference type="Pfam" id="PF01490"/>
    </source>
</evidence>
<evidence type="ECO:0000313" key="7">
    <source>
        <dbReference type="EMBL" id="KNC86427.1"/>
    </source>
</evidence>
<dbReference type="Proteomes" id="UP000054560">
    <property type="component" value="Unassembled WGS sequence"/>
</dbReference>
<dbReference type="InterPro" id="IPR013057">
    <property type="entry name" value="AA_transpt_TM"/>
</dbReference>
<accession>A0A0L0GBN6</accession>
<dbReference type="Pfam" id="PF01490">
    <property type="entry name" value="Aa_trans"/>
    <property type="match status" value="1"/>
</dbReference>
<feature type="transmembrane region" description="Helical" evidence="5">
    <location>
        <begin position="262"/>
        <end position="283"/>
    </location>
</feature>
<sequence>MATDHHSLSLSLINVQAVPRSIVRKFSAAARASFFFKFLLLSVLATGLRGRPIPWDRKLLKRKKSKWDDRSNGNDNKKTVFTIMKAFIASGILFLPGGVAKAGWLLAILILLLLGSLSLWCMLLLLDAKNKLVSEGVKVLSFGDVAKHSYGKWGRRAVDTSILFAQMGFCCAYLAFVGENLHSVLYSVFDCWDVPQPLIMLLLTPIIIPMVWVRKLKYYAVTNIIADVLIVAPLVYLLWYEADLVMERGLGPDIVACKWETALPFFGTTVYALEGISMIIPIEQAMKRPQDLPRVLTGCMVFIVSLMIVIGVSGYLTFGSDTKAIITLNLGDPTEGDNKVVDVIKLAYCLAIIFTYPLMKFPAVKIVERNLFKDRRSGKKWAKNFVRMSMVFLCLGVSIAGADKIDNFVAIVGGLTCVPLAFIFPSLFHYKICCNSPNSPAFFNYSYNTLKMYSWADVFIFIFGVLSMILSTGLAIGEWIDAPPKAEEICHLNTTIPYDHFEL</sequence>
<dbReference type="PANTHER" id="PTHR22950">
    <property type="entry name" value="AMINO ACID TRANSPORTER"/>
    <property type="match status" value="1"/>
</dbReference>
<dbReference type="EMBL" id="KQ241652">
    <property type="protein sequence ID" value="KNC86427.1"/>
    <property type="molecule type" value="Genomic_DNA"/>
</dbReference>
<keyword evidence="3 5" id="KW-1133">Transmembrane helix</keyword>
<dbReference type="GO" id="GO:0005774">
    <property type="term" value="C:vacuolar membrane"/>
    <property type="evidence" value="ECO:0007669"/>
    <property type="project" value="TreeGrafter"/>
</dbReference>
<evidence type="ECO:0000256" key="1">
    <source>
        <dbReference type="ARBA" id="ARBA00004141"/>
    </source>
</evidence>
<keyword evidence="8" id="KW-1185">Reference proteome</keyword>
<evidence type="ECO:0000256" key="3">
    <source>
        <dbReference type="ARBA" id="ARBA00022989"/>
    </source>
</evidence>
<reference evidence="7 8" key="1">
    <citation type="submission" date="2011-02" db="EMBL/GenBank/DDBJ databases">
        <title>The Genome Sequence of Sphaeroforma arctica JP610.</title>
        <authorList>
            <consortium name="The Broad Institute Genome Sequencing Platform"/>
            <person name="Russ C."/>
            <person name="Cuomo C."/>
            <person name="Young S.K."/>
            <person name="Zeng Q."/>
            <person name="Gargeya S."/>
            <person name="Alvarado L."/>
            <person name="Berlin A."/>
            <person name="Chapman S.B."/>
            <person name="Chen Z."/>
            <person name="Freedman E."/>
            <person name="Gellesch M."/>
            <person name="Goldberg J."/>
            <person name="Griggs A."/>
            <person name="Gujja S."/>
            <person name="Heilman E."/>
            <person name="Heiman D."/>
            <person name="Howarth C."/>
            <person name="Mehta T."/>
            <person name="Neiman D."/>
            <person name="Pearson M."/>
            <person name="Roberts A."/>
            <person name="Saif S."/>
            <person name="Shea T."/>
            <person name="Shenoy N."/>
            <person name="Sisk P."/>
            <person name="Stolte C."/>
            <person name="Sykes S."/>
            <person name="White J."/>
            <person name="Yandava C."/>
            <person name="Burger G."/>
            <person name="Gray M.W."/>
            <person name="Holland P.W.H."/>
            <person name="King N."/>
            <person name="Lang F.B.F."/>
            <person name="Roger A.J."/>
            <person name="Ruiz-Trillo I."/>
            <person name="Haas B."/>
            <person name="Nusbaum C."/>
            <person name="Birren B."/>
        </authorList>
    </citation>
    <scope>NUCLEOTIDE SEQUENCE [LARGE SCALE GENOMIC DNA]</scope>
    <source>
        <strain evidence="7 8">JP610</strain>
    </source>
</reference>
<comment type="subcellular location">
    <subcellularLocation>
        <location evidence="1">Membrane</location>
        <topology evidence="1">Multi-pass membrane protein</topology>
    </subcellularLocation>
</comment>
<evidence type="ECO:0000313" key="8">
    <source>
        <dbReference type="Proteomes" id="UP000054560"/>
    </source>
</evidence>
<dbReference type="GeneID" id="25901937"/>
<feature type="transmembrane region" description="Helical" evidence="5">
    <location>
        <begin position="104"/>
        <end position="126"/>
    </location>
</feature>
<dbReference type="OrthoDB" id="1684102at2759"/>
<keyword evidence="2 5" id="KW-0812">Transmembrane</keyword>
<protein>
    <recommendedName>
        <fullName evidence="6">Amino acid transporter transmembrane domain-containing protein</fullName>
    </recommendedName>
</protein>
<keyword evidence="4 5" id="KW-0472">Membrane</keyword>
<feature type="transmembrane region" description="Helical" evidence="5">
    <location>
        <begin position="295"/>
        <end position="318"/>
    </location>
</feature>
<feature type="transmembrane region" description="Helical" evidence="5">
    <location>
        <begin position="343"/>
        <end position="363"/>
    </location>
</feature>
<name>A0A0L0GBN6_9EUKA</name>
<feature type="transmembrane region" description="Helical" evidence="5">
    <location>
        <begin position="157"/>
        <end position="176"/>
    </location>
</feature>
<feature type="transmembrane region" description="Helical" evidence="5">
    <location>
        <begin position="196"/>
        <end position="213"/>
    </location>
</feature>
<gene>
    <name evidence="7" type="ORF">SARC_01433</name>
</gene>
<feature type="transmembrane region" description="Helical" evidence="5">
    <location>
        <begin position="384"/>
        <end position="402"/>
    </location>
</feature>
<evidence type="ECO:0000256" key="5">
    <source>
        <dbReference type="SAM" id="Phobius"/>
    </source>
</evidence>
<proteinExistence type="predicted"/>
<evidence type="ECO:0000256" key="4">
    <source>
        <dbReference type="ARBA" id="ARBA00023136"/>
    </source>
</evidence>